<name>A0A6D2LBN4_9BRAS</name>
<keyword evidence="5" id="KW-0862">Zinc</keyword>
<dbReference type="GO" id="GO:0005634">
    <property type="term" value="C:nucleus"/>
    <property type="evidence" value="ECO:0007669"/>
    <property type="project" value="UniProtKB-SubCell"/>
</dbReference>
<proteinExistence type="predicted"/>
<evidence type="ECO:0000256" key="5">
    <source>
        <dbReference type="ARBA" id="ARBA00022833"/>
    </source>
</evidence>
<dbReference type="EMBL" id="CACVBM020001928">
    <property type="protein sequence ID" value="CAA7062160.1"/>
    <property type="molecule type" value="Genomic_DNA"/>
</dbReference>
<dbReference type="InterPro" id="IPR036236">
    <property type="entry name" value="Znf_C2H2_sf"/>
</dbReference>
<dbReference type="InterPro" id="IPR025525">
    <property type="entry name" value="hAT-like_transposase_RNase-H"/>
</dbReference>
<sequence>MTLGKEITLQNVKHVTYMRRIWFSDTLMSKAGFATNFESDMLVLKKHGVYLGKGLLRDFDFGHFAFLHRPFRFPSLRQSRNPFFTLHFKLIFNLHKLESSPNGFLASPPSETSANRSKMASNEGPRLHDGSGSETEDDVTETSPTPPVTTSTSNKGKGKRKKPEEDSAKKQGTWSEVWDHFSRPDNNKTKAICNYCKKIFSAPSGNGTSNLKKHYMVSCKAYNVWKAANSGKKDQTMLSPEGSNSRLCKMSEKLIREASNEMMVIAELPLSFIEGLGWKHFCFKAKLPNPHSRRTATRDIVEMFVQRKAVMKKILDENKQRLSLTTDIWVAPHTGASYMVITAHFVDAWWQLRKLIIGFKNVYDHKAATISKVLIDCLAEWDIKRIFSITVDNATANSNAMETFKKDFKQIGDDALIMNGDFLHLRCSTHIINLIVKEGLMEIVDSVNAIRNGIYFVRSSTPRLKAFENHVESRRILRGSLPLDVKTRWNSTYLMLEQALKFRTAFDKMHEVDFPYIKYFKDTVEGKKRVGPPVKDDFDSVDRLVKFLIIFYKATLVLSASNTVSSHKLYHAIVTMSTNISQLHSSPGSDEALREKAFSMHMKLSKYWDPLDNRVEMNKLIFVAAVFDPSKKMVFVENSFDKLYGKGTKSDDLKEEVRDILKSLFEEYSSAVEKNLGGESGSLSQQSNEVSTSSARSREEASQTVLGSGLHYESMNDIYRELVDTGGFQEKQNELDLYLKEKLENPATFDGTDYDVLSWWKVNISRFPVLSVIARDILAMQVSSVASESAFSTSGRVLEPSRSCLTHYTIEVLMCLEQWMKCELRLNDKLVKKEQLLADVEVQDNLMREFEPAFTFSAP</sequence>
<dbReference type="InterPro" id="IPR008906">
    <property type="entry name" value="HATC_C_dom"/>
</dbReference>
<evidence type="ECO:0000256" key="4">
    <source>
        <dbReference type="ARBA" id="ARBA00022771"/>
    </source>
</evidence>
<dbReference type="Pfam" id="PF14372">
    <property type="entry name" value="hAT-like_RNase-H"/>
    <property type="match status" value="1"/>
</dbReference>
<evidence type="ECO:0000259" key="12">
    <source>
        <dbReference type="PROSITE" id="PS50808"/>
    </source>
</evidence>
<reference evidence="13" key="1">
    <citation type="submission" date="2020-01" db="EMBL/GenBank/DDBJ databases">
        <authorList>
            <person name="Mishra B."/>
        </authorList>
    </citation>
    <scope>NUCLEOTIDE SEQUENCE [LARGE SCALE GENOMIC DNA]</scope>
</reference>
<dbReference type="SUPFAM" id="SSF57667">
    <property type="entry name" value="beta-beta-alpha zinc fingers"/>
    <property type="match status" value="1"/>
</dbReference>
<feature type="region of interest" description="Disordered" evidence="11">
    <location>
        <begin position="102"/>
        <end position="181"/>
    </location>
</feature>
<dbReference type="GO" id="GO:0008270">
    <property type="term" value="F:zinc ion binding"/>
    <property type="evidence" value="ECO:0007669"/>
    <property type="project" value="UniProtKB-KW"/>
</dbReference>
<dbReference type="InterPro" id="IPR003656">
    <property type="entry name" value="Znf_BED"/>
</dbReference>
<keyword evidence="3" id="KW-0479">Metal-binding</keyword>
<dbReference type="InterPro" id="IPR012337">
    <property type="entry name" value="RNaseH-like_sf"/>
</dbReference>
<keyword evidence="4 10" id="KW-0863">Zinc-finger</keyword>
<dbReference type="SMART" id="SM00614">
    <property type="entry name" value="ZnF_BED"/>
    <property type="match status" value="1"/>
</dbReference>
<dbReference type="PANTHER" id="PTHR46481">
    <property type="entry name" value="ZINC FINGER BED DOMAIN-CONTAINING PROTEIN 4"/>
    <property type="match status" value="1"/>
</dbReference>
<evidence type="ECO:0000256" key="3">
    <source>
        <dbReference type="ARBA" id="ARBA00022723"/>
    </source>
</evidence>
<organism evidence="13 14">
    <name type="scientific">Microthlaspi erraticum</name>
    <dbReference type="NCBI Taxonomy" id="1685480"/>
    <lineage>
        <taxon>Eukaryota</taxon>
        <taxon>Viridiplantae</taxon>
        <taxon>Streptophyta</taxon>
        <taxon>Embryophyta</taxon>
        <taxon>Tracheophyta</taxon>
        <taxon>Spermatophyta</taxon>
        <taxon>Magnoliopsida</taxon>
        <taxon>eudicotyledons</taxon>
        <taxon>Gunneridae</taxon>
        <taxon>Pentapetalae</taxon>
        <taxon>rosids</taxon>
        <taxon>malvids</taxon>
        <taxon>Brassicales</taxon>
        <taxon>Brassicaceae</taxon>
        <taxon>Coluteocarpeae</taxon>
        <taxon>Microthlaspi</taxon>
    </lineage>
</organism>
<dbReference type="SUPFAM" id="SSF53098">
    <property type="entry name" value="Ribonuclease H-like"/>
    <property type="match status" value="1"/>
</dbReference>
<keyword evidence="7" id="KW-0238">DNA-binding</keyword>
<dbReference type="PANTHER" id="PTHR46481:SF2">
    <property type="entry name" value="BED-TYPE DOMAIN-CONTAINING PROTEIN"/>
    <property type="match status" value="1"/>
</dbReference>
<dbReference type="GO" id="GO:0046983">
    <property type="term" value="F:protein dimerization activity"/>
    <property type="evidence" value="ECO:0007669"/>
    <property type="project" value="InterPro"/>
</dbReference>
<evidence type="ECO:0000256" key="2">
    <source>
        <dbReference type="ARBA" id="ARBA00011738"/>
    </source>
</evidence>
<evidence type="ECO:0000256" key="8">
    <source>
        <dbReference type="ARBA" id="ARBA00023163"/>
    </source>
</evidence>
<dbReference type="Proteomes" id="UP000467841">
    <property type="component" value="Unassembled WGS sequence"/>
</dbReference>
<comment type="caution">
    <text evidence="13">The sequence shown here is derived from an EMBL/GenBank/DDBJ whole genome shotgun (WGS) entry which is preliminary data.</text>
</comment>
<feature type="domain" description="BED-type" evidence="12">
    <location>
        <begin position="172"/>
        <end position="220"/>
    </location>
</feature>
<dbReference type="InterPro" id="IPR052035">
    <property type="entry name" value="ZnF_BED_domain_contain"/>
</dbReference>
<keyword evidence="8" id="KW-0804">Transcription</keyword>
<keyword evidence="6" id="KW-0805">Transcription regulation</keyword>
<dbReference type="GO" id="GO:0003677">
    <property type="term" value="F:DNA binding"/>
    <property type="evidence" value="ECO:0007669"/>
    <property type="project" value="UniProtKB-KW"/>
</dbReference>
<evidence type="ECO:0000256" key="6">
    <source>
        <dbReference type="ARBA" id="ARBA00023015"/>
    </source>
</evidence>
<comment type="subunit">
    <text evidence="2">Homodimer.</text>
</comment>
<dbReference type="AlphaFoldDB" id="A0A6D2LBN4"/>
<keyword evidence="9" id="KW-0539">Nucleus</keyword>
<dbReference type="Pfam" id="PF02892">
    <property type="entry name" value="zf-BED"/>
    <property type="match status" value="1"/>
</dbReference>
<protein>
    <recommendedName>
        <fullName evidence="12">BED-type domain-containing protein</fullName>
    </recommendedName>
</protein>
<feature type="compositionally biased region" description="Polar residues" evidence="11">
    <location>
        <begin position="109"/>
        <end position="120"/>
    </location>
</feature>
<dbReference type="Pfam" id="PF05699">
    <property type="entry name" value="Dimer_Tnp_hAT"/>
    <property type="match status" value="1"/>
</dbReference>
<evidence type="ECO:0000256" key="10">
    <source>
        <dbReference type="PROSITE-ProRule" id="PRU00027"/>
    </source>
</evidence>
<comment type="subcellular location">
    <subcellularLocation>
        <location evidence="1">Nucleus</location>
    </subcellularLocation>
</comment>
<evidence type="ECO:0000256" key="7">
    <source>
        <dbReference type="ARBA" id="ARBA00023125"/>
    </source>
</evidence>
<gene>
    <name evidence="13" type="ORF">MERR_LOCUS49396</name>
</gene>
<evidence type="ECO:0000256" key="11">
    <source>
        <dbReference type="SAM" id="MobiDB-lite"/>
    </source>
</evidence>
<feature type="compositionally biased region" description="Low complexity" evidence="11">
    <location>
        <begin position="676"/>
        <end position="695"/>
    </location>
</feature>
<evidence type="ECO:0000313" key="14">
    <source>
        <dbReference type="Proteomes" id="UP000467841"/>
    </source>
</evidence>
<evidence type="ECO:0000256" key="9">
    <source>
        <dbReference type="ARBA" id="ARBA00023242"/>
    </source>
</evidence>
<keyword evidence="14" id="KW-1185">Reference proteome</keyword>
<accession>A0A6D2LBN4</accession>
<evidence type="ECO:0000256" key="1">
    <source>
        <dbReference type="ARBA" id="ARBA00004123"/>
    </source>
</evidence>
<evidence type="ECO:0000313" key="13">
    <source>
        <dbReference type="EMBL" id="CAA7062160.1"/>
    </source>
</evidence>
<dbReference type="PROSITE" id="PS50808">
    <property type="entry name" value="ZF_BED"/>
    <property type="match status" value="1"/>
</dbReference>
<dbReference type="OrthoDB" id="1937726at2759"/>
<feature type="region of interest" description="Disordered" evidence="11">
    <location>
        <begin position="676"/>
        <end position="700"/>
    </location>
</feature>